<accession>A0AAN8CCV7</accession>
<dbReference type="AlphaFoldDB" id="A0AAN8CCV7"/>
<evidence type="ECO:0000313" key="2">
    <source>
        <dbReference type="Proteomes" id="UP001335648"/>
    </source>
</evidence>
<keyword evidence="2" id="KW-1185">Reference proteome</keyword>
<gene>
    <name evidence="1" type="ORF">CesoFtcFv8_009525</name>
</gene>
<dbReference type="Proteomes" id="UP001335648">
    <property type="component" value="Unassembled WGS sequence"/>
</dbReference>
<proteinExistence type="predicted"/>
<protein>
    <submittedName>
        <fullName evidence="1">Uncharacterized protein</fullName>
    </submittedName>
</protein>
<reference evidence="1 2" key="1">
    <citation type="journal article" date="2023" name="Mol. Biol. Evol.">
        <title>Genomics of Secondarily Temperate Adaptation in the Only Non-Antarctic Icefish.</title>
        <authorList>
            <person name="Rivera-Colon A.G."/>
            <person name="Rayamajhi N."/>
            <person name="Minhas B.F."/>
            <person name="Madrigal G."/>
            <person name="Bilyk K.T."/>
            <person name="Yoon V."/>
            <person name="Hune M."/>
            <person name="Gregory S."/>
            <person name="Cheng C.H.C."/>
            <person name="Catchen J.M."/>
        </authorList>
    </citation>
    <scope>NUCLEOTIDE SEQUENCE [LARGE SCALE GENOMIC DNA]</scope>
    <source>
        <strain evidence="1">JC2023a</strain>
    </source>
</reference>
<evidence type="ECO:0000313" key="1">
    <source>
        <dbReference type="EMBL" id="KAK5900120.1"/>
    </source>
</evidence>
<organism evidence="1 2">
    <name type="scientific">Champsocephalus esox</name>
    <name type="common">pike icefish</name>
    <dbReference type="NCBI Taxonomy" id="159716"/>
    <lineage>
        <taxon>Eukaryota</taxon>
        <taxon>Metazoa</taxon>
        <taxon>Chordata</taxon>
        <taxon>Craniata</taxon>
        <taxon>Vertebrata</taxon>
        <taxon>Euteleostomi</taxon>
        <taxon>Actinopterygii</taxon>
        <taxon>Neopterygii</taxon>
        <taxon>Teleostei</taxon>
        <taxon>Neoteleostei</taxon>
        <taxon>Acanthomorphata</taxon>
        <taxon>Eupercaria</taxon>
        <taxon>Perciformes</taxon>
        <taxon>Notothenioidei</taxon>
        <taxon>Channichthyidae</taxon>
        <taxon>Champsocephalus</taxon>
    </lineage>
</organism>
<dbReference type="EMBL" id="JAULUE010002052">
    <property type="protein sequence ID" value="KAK5900120.1"/>
    <property type="molecule type" value="Genomic_DNA"/>
</dbReference>
<name>A0AAN8CCV7_9TELE</name>
<comment type="caution">
    <text evidence="1">The sequence shown here is derived from an EMBL/GenBank/DDBJ whole genome shotgun (WGS) entry which is preliminary data.</text>
</comment>
<sequence length="111" mass="12063">MQTPLFSPPLTLLMGDSRVSLFGANYRLFGVGMALRPKAAEHPAPTAPNLRIKHYHPQSNHLGKLHCSLISPSLVLNAGGYSERATFFGEGGMDGNEQWYSKLAPKKSAPD</sequence>